<sequence>MSGEAAGRDARIGAARHQSEDRLRKLAVLVAPRTECTLVHGESGPDHVPVGDDGRAVLVDVEVHQALDVDEHVFPRVRFCEHYAAPARPGLDPRRLLDGDFPDRDVMRGIAEHNLRETLTLLEPAGD</sequence>
<dbReference type="RefSeq" id="WP_068687748.1">
    <property type="nucleotide sequence ID" value="NZ_CP063196.1"/>
</dbReference>
<proteinExistence type="predicted"/>
<organism evidence="1 2">
    <name type="scientific">Thermobifida halotolerans</name>
    <dbReference type="NCBI Taxonomy" id="483545"/>
    <lineage>
        <taxon>Bacteria</taxon>
        <taxon>Bacillati</taxon>
        <taxon>Actinomycetota</taxon>
        <taxon>Actinomycetes</taxon>
        <taxon>Streptosporangiales</taxon>
        <taxon>Nocardiopsidaceae</taxon>
        <taxon>Thermobifida</taxon>
    </lineage>
</organism>
<dbReference type="AlphaFoldDB" id="A0AA97LXE2"/>
<dbReference type="Proteomes" id="UP000265719">
    <property type="component" value="Chromosome"/>
</dbReference>
<protein>
    <submittedName>
        <fullName evidence="1">Uncharacterized protein</fullName>
    </submittedName>
</protein>
<accession>A0AA97LXE2</accession>
<gene>
    <name evidence="1" type="ORF">NI17_000790</name>
</gene>
<reference evidence="1" key="1">
    <citation type="submission" date="2020-10" db="EMBL/GenBank/DDBJ databases">
        <title>De novo genome project of the cellulose decomposer Thermobifida halotolerans type strain.</title>
        <authorList>
            <person name="Nagy I."/>
            <person name="Horvath B."/>
            <person name="Kukolya J."/>
            <person name="Nagy I."/>
            <person name="Orsini M."/>
        </authorList>
    </citation>
    <scope>NUCLEOTIDE SEQUENCE</scope>
    <source>
        <strain evidence="1">DSM 44931</strain>
    </source>
</reference>
<keyword evidence="2" id="KW-1185">Reference proteome</keyword>
<evidence type="ECO:0000313" key="1">
    <source>
        <dbReference type="EMBL" id="UOE19835.1"/>
    </source>
</evidence>
<evidence type="ECO:0000313" key="2">
    <source>
        <dbReference type="Proteomes" id="UP000265719"/>
    </source>
</evidence>
<dbReference type="EMBL" id="CP063196">
    <property type="protein sequence ID" value="UOE19835.1"/>
    <property type="molecule type" value="Genomic_DNA"/>
</dbReference>
<dbReference type="KEGG" id="thao:NI17_000790"/>
<name>A0AA97LXE2_9ACTN</name>